<feature type="signal peptide" evidence="2">
    <location>
        <begin position="1"/>
        <end position="19"/>
    </location>
</feature>
<name>A0A1B8GAQ2_9PEZI</name>
<gene>
    <name evidence="3" type="ORF">VE01_08941</name>
</gene>
<dbReference type="GeneID" id="28842327"/>
<evidence type="ECO:0000313" key="4">
    <source>
        <dbReference type="Proteomes" id="UP000091956"/>
    </source>
</evidence>
<keyword evidence="4" id="KW-1185">Reference proteome</keyword>
<evidence type="ECO:0000256" key="2">
    <source>
        <dbReference type="SAM" id="SignalP"/>
    </source>
</evidence>
<proteinExistence type="predicted"/>
<evidence type="ECO:0000256" key="1">
    <source>
        <dbReference type="SAM" id="MobiDB-lite"/>
    </source>
</evidence>
<feature type="region of interest" description="Disordered" evidence="1">
    <location>
        <begin position="164"/>
        <end position="197"/>
    </location>
</feature>
<feature type="chain" id="PRO_5008608383" evidence="2">
    <location>
        <begin position="20"/>
        <end position="223"/>
    </location>
</feature>
<dbReference type="EMBL" id="KV460260">
    <property type="protein sequence ID" value="OBT92901.1"/>
    <property type="molecule type" value="Genomic_DNA"/>
</dbReference>
<dbReference type="RefSeq" id="XP_018126634.1">
    <property type="nucleotide sequence ID" value="XM_018278359.1"/>
</dbReference>
<organism evidence="3 4">
    <name type="scientific">Pseudogymnoascus verrucosus</name>
    <dbReference type="NCBI Taxonomy" id="342668"/>
    <lineage>
        <taxon>Eukaryota</taxon>
        <taxon>Fungi</taxon>
        <taxon>Dikarya</taxon>
        <taxon>Ascomycota</taxon>
        <taxon>Pezizomycotina</taxon>
        <taxon>Leotiomycetes</taxon>
        <taxon>Thelebolales</taxon>
        <taxon>Thelebolaceae</taxon>
        <taxon>Pseudogymnoascus</taxon>
    </lineage>
</organism>
<keyword evidence="2" id="KW-0732">Signal</keyword>
<dbReference type="OrthoDB" id="5419608at2759"/>
<protein>
    <submittedName>
        <fullName evidence="3">Uncharacterized protein</fullName>
    </submittedName>
</protein>
<reference evidence="3 4" key="1">
    <citation type="submission" date="2016-03" db="EMBL/GenBank/DDBJ databases">
        <title>Comparative genomics of Pseudogymnoascus destructans, the fungus causing white-nose syndrome of bats.</title>
        <authorList>
            <person name="Palmer J.M."/>
            <person name="Drees K.P."/>
            <person name="Foster J.T."/>
            <person name="Lindner D.L."/>
        </authorList>
    </citation>
    <scope>NUCLEOTIDE SEQUENCE [LARGE SCALE GENOMIC DNA]</scope>
    <source>
        <strain evidence="3 4">UAMH 10579</strain>
    </source>
</reference>
<accession>A0A1B8GAQ2</accession>
<dbReference type="Proteomes" id="UP000091956">
    <property type="component" value="Unassembled WGS sequence"/>
</dbReference>
<reference evidence="4" key="2">
    <citation type="journal article" date="2018" name="Nat. Commun.">
        <title>Extreme sensitivity to ultraviolet light in the fungal pathogen causing white-nose syndrome of bats.</title>
        <authorList>
            <person name="Palmer J.M."/>
            <person name="Drees K.P."/>
            <person name="Foster J.T."/>
            <person name="Lindner D.L."/>
        </authorList>
    </citation>
    <scope>NUCLEOTIDE SEQUENCE [LARGE SCALE GENOMIC DNA]</scope>
    <source>
        <strain evidence="4">UAMH 10579</strain>
    </source>
</reference>
<dbReference type="AlphaFoldDB" id="A0A1B8GAQ2"/>
<sequence length="223" mass="22528">MWSKALCLLLFTLIAAVVAQNEAIHEARDAMAQLVAKLSSKVSLITDEIAKNKKRQDEGSASDAPDAMSQLVAALSSKAGITGNVPIATTMPTCIGGFDPPDATLARQMLTAIPGSILGQLGNAGARSSIASAFKAGQTPSWYNDLSPEIKNYVLSVQTHATTGCTPRQTDDGTGTGGAAGANAKVAGDKGGTSTSEALASRPTAAIVGLSGALGMLGLMLAL</sequence>
<evidence type="ECO:0000313" key="3">
    <source>
        <dbReference type="EMBL" id="OBT92901.1"/>
    </source>
</evidence>